<keyword evidence="1" id="KW-0479">Metal-binding</keyword>
<dbReference type="Gene3D" id="3.30.40.10">
    <property type="entry name" value="Zinc/RING finger domain, C3HC4 (zinc finger)"/>
    <property type="match status" value="1"/>
</dbReference>
<dbReference type="PROSITE" id="PS50089">
    <property type="entry name" value="ZF_RING_2"/>
    <property type="match status" value="1"/>
</dbReference>
<comment type="caution">
    <text evidence="3">The sequence shown here is derived from an EMBL/GenBank/DDBJ whole genome shotgun (WGS) entry which is preliminary data.</text>
</comment>
<dbReference type="AlphaFoldDB" id="A0A2S7YLU3"/>
<dbReference type="SUPFAM" id="SSF57850">
    <property type="entry name" value="RING/U-box"/>
    <property type="match status" value="1"/>
</dbReference>
<accession>A0A2S7YLU3</accession>
<dbReference type="SMART" id="SM00184">
    <property type="entry name" value="RING"/>
    <property type="match status" value="1"/>
</dbReference>
<dbReference type="InterPro" id="IPR001841">
    <property type="entry name" value="Znf_RING"/>
</dbReference>
<dbReference type="InterPro" id="IPR013083">
    <property type="entry name" value="Znf_RING/FYVE/PHD"/>
</dbReference>
<evidence type="ECO:0000313" key="3">
    <source>
        <dbReference type="EMBL" id="PQK16812.1"/>
    </source>
</evidence>
<reference evidence="3 4" key="1">
    <citation type="submission" date="2016-07" db="EMBL/GenBank/DDBJ databases">
        <title>Comparative genomics of the entomopathogenic fungus Beauveria bassiana.</title>
        <authorList>
            <person name="Valero Jimenez C.A."/>
            <person name="Zwaan B.J."/>
            <person name="Van Kan J.A."/>
            <person name="Takken W."/>
            <person name="Debets A.J."/>
            <person name="Schoustra S.E."/>
            <person name="Koenraadt C.J."/>
        </authorList>
    </citation>
    <scope>NUCLEOTIDE SEQUENCE [LARGE SCALE GENOMIC DNA]</scope>
    <source>
        <strain evidence="3 4">ARSEF 8028</strain>
    </source>
</reference>
<feature type="domain" description="RING-type" evidence="2">
    <location>
        <begin position="91"/>
        <end position="130"/>
    </location>
</feature>
<dbReference type="EMBL" id="JRHA01000007">
    <property type="protein sequence ID" value="PQK16812.1"/>
    <property type="molecule type" value="Genomic_DNA"/>
</dbReference>
<evidence type="ECO:0000256" key="1">
    <source>
        <dbReference type="PROSITE-ProRule" id="PRU00175"/>
    </source>
</evidence>
<name>A0A2S7YLU3_BEABA</name>
<dbReference type="OrthoDB" id="1630758at2759"/>
<gene>
    <name evidence="3" type="ORF">BB8028_0007g00160</name>
</gene>
<sequence>MDHKVVIDLTGFEQLCFNCRAILEDGPKHRIHGYLLCTECADIVSLLRVHCWQACLVCALADEADDIDCEDVQNFLDKPNTFVKQYDWKHCAVCDESEGLLYTPCGHVFCSICWDRWKVESPRAACPMCKVVITMALVPAKPTFLPREYIEVASRNG</sequence>
<evidence type="ECO:0000259" key="2">
    <source>
        <dbReference type="PROSITE" id="PS50089"/>
    </source>
</evidence>
<keyword evidence="1" id="KW-0862">Zinc</keyword>
<keyword evidence="1" id="KW-0863">Zinc-finger</keyword>
<protein>
    <recommendedName>
        <fullName evidence="2">RING-type domain-containing protein</fullName>
    </recommendedName>
</protein>
<dbReference type="Pfam" id="PF13920">
    <property type="entry name" value="zf-C3HC4_3"/>
    <property type="match status" value="1"/>
</dbReference>
<proteinExistence type="predicted"/>
<organism evidence="3 4">
    <name type="scientific">Beauveria bassiana</name>
    <name type="common">White muscardine disease fungus</name>
    <name type="synonym">Tritirachium shiotae</name>
    <dbReference type="NCBI Taxonomy" id="176275"/>
    <lineage>
        <taxon>Eukaryota</taxon>
        <taxon>Fungi</taxon>
        <taxon>Dikarya</taxon>
        <taxon>Ascomycota</taxon>
        <taxon>Pezizomycotina</taxon>
        <taxon>Sordariomycetes</taxon>
        <taxon>Hypocreomycetidae</taxon>
        <taxon>Hypocreales</taxon>
        <taxon>Cordycipitaceae</taxon>
        <taxon>Beauveria</taxon>
    </lineage>
</organism>
<evidence type="ECO:0000313" key="4">
    <source>
        <dbReference type="Proteomes" id="UP000237441"/>
    </source>
</evidence>
<dbReference type="GO" id="GO:0008270">
    <property type="term" value="F:zinc ion binding"/>
    <property type="evidence" value="ECO:0007669"/>
    <property type="project" value="UniProtKB-KW"/>
</dbReference>
<dbReference type="Proteomes" id="UP000237441">
    <property type="component" value="Unassembled WGS sequence"/>
</dbReference>